<protein>
    <submittedName>
        <fullName evidence="1">Uncharacterized protein</fullName>
    </submittedName>
</protein>
<evidence type="ECO:0000313" key="2">
    <source>
        <dbReference type="Proteomes" id="UP000712570"/>
    </source>
</evidence>
<reference evidence="1 2" key="1">
    <citation type="submission" date="2020-03" db="EMBL/GenBank/DDBJ databases">
        <title>Draft genome sequence of environmentally isolated violet-colored cultures.</title>
        <authorList>
            <person name="Wilson H.S."/>
        </authorList>
    </citation>
    <scope>NUCLEOTIDE SEQUENCE [LARGE SCALE GENOMIC DNA]</scope>
    <source>
        <strain evidence="1 2">HSC-16F04</strain>
    </source>
</reference>
<proteinExistence type="predicted"/>
<dbReference type="EMBL" id="JAAOLX010000002">
    <property type="protein sequence ID" value="NHQ85224.1"/>
    <property type="molecule type" value="Genomic_DNA"/>
</dbReference>
<gene>
    <name evidence="1" type="ORF">HA050_03755</name>
</gene>
<evidence type="ECO:0000313" key="1">
    <source>
        <dbReference type="EMBL" id="NHQ85224.1"/>
    </source>
</evidence>
<dbReference type="RefSeq" id="WP_166822265.1">
    <property type="nucleotide sequence ID" value="NZ_JAAOLX010000002.1"/>
</dbReference>
<name>A0ABX0KNY8_9NEIS</name>
<dbReference type="Proteomes" id="UP000712570">
    <property type="component" value="Unassembled WGS sequence"/>
</dbReference>
<organism evidence="1 2">
    <name type="scientific">Iodobacter violaceini</name>
    <dbReference type="NCBI Taxonomy" id="3044271"/>
    <lineage>
        <taxon>Bacteria</taxon>
        <taxon>Pseudomonadati</taxon>
        <taxon>Pseudomonadota</taxon>
        <taxon>Betaproteobacteria</taxon>
        <taxon>Neisseriales</taxon>
        <taxon>Chitinibacteraceae</taxon>
        <taxon>Iodobacter</taxon>
    </lineage>
</organism>
<keyword evidence="2" id="KW-1185">Reference proteome</keyword>
<comment type="caution">
    <text evidence="1">The sequence shown here is derived from an EMBL/GenBank/DDBJ whole genome shotgun (WGS) entry which is preliminary data.</text>
</comment>
<accession>A0ABX0KNY8</accession>
<sequence length="111" mass="12531">MATEFFIAKTQYWLASENPITLSEWLNLCKSDPSLRVQGELSVTNPETGEEIKIKSPRYAFFNHPVVSKNFAFEYRSGKIATRYNEEILSKAKELAAKLGATVQDEDGEPV</sequence>